<reference evidence="1" key="1">
    <citation type="submission" date="2020-11" db="EMBL/GenBank/DDBJ databases">
        <title>Kefir isolates.</title>
        <authorList>
            <person name="Marcisauskas S."/>
            <person name="Kim Y."/>
            <person name="Blasche S."/>
        </authorList>
    </citation>
    <scope>NUCLEOTIDE SEQUENCE</scope>
    <source>
        <strain evidence="1">Olga-1</strain>
    </source>
</reference>
<protein>
    <submittedName>
        <fullName evidence="1">Uncharacterized protein</fullName>
    </submittedName>
</protein>
<evidence type="ECO:0000313" key="2">
    <source>
        <dbReference type="Proteomes" id="UP000697127"/>
    </source>
</evidence>
<organism evidence="1 2">
    <name type="scientific">Pichia californica</name>
    <dbReference type="NCBI Taxonomy" id="460514"/>
    <lineage>
        <taxon>Eukaryota</taxon>
        <taxon>Fungi</taxon>
        <taxon>Dikarya</taxon>
        <taxon>Ascomycota</taxon>
        <taxon>Saccharomycotina</taxon>
        <taxon>Pichiomycetes</taxon>
        <taxon>Pichiales</taxon>
        <taxon>Pichiaceae</taxon>
        <taxon>Pichia</taxon>
    </lineage>
</organism>
<keyword evidence="2" id="KW-1185">Reference proteome</keyword>
<name>A0A9P7BDH8_9ASCO</name>
<gene>
    <name evidence="1" type="ORF">C6P40_003214</name>
</gene>
<sequence>MARKKSGLEESAFQPPFFTPSIGSNAYKIPDEYEMKLLDMYTKLTETDPDIKDYEIPNILENEFNIPKEIIPIDKSFLKSWNIIGTNIVDFEKWLYNGYFWLLLSNHIEDIDMLWQDIWAALDKYKDEKKENLRNSKLFLVDVKKLIEIGKLDASAIGMLQTAGNGKVYINYIDFFILLGRLGLFK</sequence>
<dbReference type="AlphaFoldDB" id="A0A9P7BDH8"/>
<dbReference type="Proteomes" id="UP000697127">
    <property type="component" value="Unassembled WGS sequence"/>
</dbReference>
<dbReference type="OrthoDB" id="4085867at2759"/>
<comment type="caution">
    <text evidence="1">The sequence shown here is derived from an EMBL/GenBank/DDBJ whole genome shotgun (WGS) entry which is preliminary data.</text>
</comment>
<evidence type="ECO:0000313" key="1">
    <source>
        <dbReference type="EMBL" id="KAG0686881.1"/>
    </source>
</evidence>
<proteinExistence type="predicted"/>
<accession>A0A9P7BDH8</accession>
<dbReference type="EMBL" id="PUHW01000357">
    <property type="protein sequence ID" value="KAG0686881.1"/>
    <property type="molecule type" value="Genomic_DNA"/>
</dbReference>